<evidence type="ECO:0000256" key="2">
    <source>
        <dbReference type="ARBA" id="ARBA00022448"/>
    </source>
</evidence>
<sequence>MSNHSEADSLRRGLSERQMNLMALGAAIGVGLFLGSATAIKSAGPAILVAYGVCGLLAYVVMRALGEMAIHDPVAGSFSRYAYNYVGHRAGFLTGWTYWFYWIISIMAEVTAAAIYMHYWFPEVPSWIWALASLFSMTALNLIAVRAFGELEFWFASIKVITIVVLIVSGLGIISFGIGNGGVPTGIANLWRHGGFAPNGVSGVLSVLPLVIFSYIGIEMLGLTAGEARNPKQTIKRAVSSVFWRIAIFYVGALFVVLSIYPWNEIGVSGSPFVMTFEKLGIHKAAGILNFVVLTATLSACNTGIFGTARMLFNLSQQGQAPQRLKQLNRRGLPIYAIAFCVGIALFGVALNYFAPKGLFVALTAVAAFAGIFTWTSILVSHIQFRKQVTISAQDTLLKGAPFVTYIALALILGIAALMLFFDETRPAILIGLAWAVLLNVVYAFARPKRAPATLDAIEAME</sequence>
<dbReference type="PANTHER" id="PTHR43495:SF6">
    <property type="entry name" value="THREONINE_SERINE TRANSPORTER YBXG-RELATED"/>
    <property type="match status" value="1"/>
</dbReference>
<dbReference type="Proteomes" id="UP000406256">
    <property type="component" value="Unassembled WGS sequence"/>
</dbReference>
<dbReference type="GO" id="GO:0005886">
    <property type="term" value="C:plasma membrane"/>
    <property type="evidence" value="ECO:0007669"/>
    <property type="project" value="UniProtKB-SubCell"/>
</dbReference>
<feature type="transmembrane region" description="Helical" evidence="8">
    <location>
        <begin position="21"/>
        <end position="40"/>
    </location>
</feature>
<evidence type="ECO:0000256" key="6">
    <source>
        <dbReference type="ARBA" id="ARBA00022989"/>
    </source>
</evidence>
<feature type="transmembrane region" description="Helical" evidence="8">
    <location>
        <begin position="127"/>
        <end position="148"/>
    </location>
</feature>
<keyword evidence="11" id="KW-1185">Reference proteome</keyword>
<organism evidence="10 11">
    <name type="scientific">Pandoraea anhela</name>
    <dbReference type="NCBI Taxonomy" id="2508295"/>
    <lineage>
        <taxon>Bacteria</taxon>
        <taxon>Pseudomonadati</taxon>
        <taxon>Pseudomonadota</taxon>
        <taxon>Betaproteobacteria</taxon>
        <taxon>Burkholderiales</taxon>
        <taxon>Burkholderiaceae</taxon>
        <taxon>Pandoraea</taxon>
    </lineage>
</organism>
<feature type="transmembrane region" description="Helical" evidence="8">
    <location>
        <begin position="242"/>
        <end position="263"/>
    </location>
</feature>
<evidence type="ECO:0000256" key="1">
    <source>
        <dbReference type="ARBA" id="ARBA00004651"/>
    </source>
</evidence>
<keyword evidence="2" id="KW-0813">Transport</keyword>
<evidence type="ECO:0000256" key="7">
    <source>
        <dbReference type="ARBA" id="ARBA00023136"/>
    </source>
</evidence>
<accession>A0A5E4WNN5</accession>
<dbReference type="Gene3D" id="1.20.1740.10">
    <property type="entry name" value="Amino acid/polyamine transporter I"/>
    <property type="match status" value="1"/>
</dbReference>
<feature type="transmembrane region" description="Helical" evidence="8">
    <location>
        <begin position="46"/>
        <end position="65"/>
    </location>
</feature>
<dbReference type="RefSeq" id="WP_150669984.1">
    <property type="nucleotide sequence ID" value="NZ_CABPSB010000012.1"/>
</dbReference>
<feature type="transmembrane region" description="Helical" evidence="8">
    <location>
        <begin position="428"/>
        <end position="446"/>
    </location>
</feature>
<dbReference type="InterPro" id="IPR004841">
    <property type="entry name" value="AA-permease/SLC12A_dom"/>
</dbReference>
<proteinExistence type="predicted"/>
<dbReference type="GO" id="GO:0055085">
    <property type="term" value="P:transmembrane transport"/>
    <property type="evidence" value="ECO:0007669"/>
    <property type="project" value="InterPro"/>
</dbReference>
<dbReference type="InterPro" id="IPR004840">
    <property type="entry name" value="Amino_acid_permease_CS"/>
</dbReference>
<feature type="transmembrane region" description="Helical" evidence="8">
    <location>
        <begin position="360"/>
        <end position="383"/>
    </location>
</feature>
<evidence type="ECO:0000313" key="10">
    <source>
        <dbReference type="EMBL" id="VVE26338.1"/>
    </source>
</evidence>
<keyword evidence="4 8" id="KW-0812">Transmembrane</keyword>
<dbReference type="Pfam" id="PF00324">
    <property type="entry name" value="AA_permease"/>
    <property type="match status" value="1"/>
</dbReference>
<evidence type="ECO:0000313" key="11">
    <source>
        <dbReference type="Proteomes" id="UP000406256"/>
    </source>
</evidence>
<keyword evidence="5" id="KW-0029">Amino-acid transport</keyword>
<dbReference type="PROSITE" id="PS00218">
    <property type="entry name" value="AMINO_ACID_PERMEASE_1"/>
    <property type="match status" value="1"/>
</dbReference>
<dbReference type="GO" id="GO:0006865">
    <property type="term" value="P:amino acid transport"/>
    <property type="evidence" value="ECO:0007669"/>
    <property type="project" value="UniProtKB-KW"/>
</dbReference>
<feature type="transmembrane region" description="Helical" evidence="8">
    <location>
        <begin position="99"/>
        <end position="121"/>
    </location>
</feature>
<feature type="transmembrane region" description="Helical" evidence="8">
    <location>
        <begin position="160"/>
        <end position="180"/>
    </location>
</feature>
<reference evidence="10 11" key="1">
    <citation type="submission" date="2019-08" db="EMBL/GenBank/DDBJ databases">
        <authorList>
            <person name="Peeters C."/>
        </authorList>
    </citation>
    <scope>NUCLEOTIDE SEQUENCE [LARGE SCALE GENOMIC DNA]</scope>
    <source>
        <strain evidence="10 11">LMG 31108</strain>
    </source>
</reference>
<feature type="domain" description="Amino acid permease/ SLC12A" evidence="9">
    <location>
        <begin position="21"/>
        <end position="442"/>
    </location>
</feature>
<dbReference type="FunFam" id="1.20.1740.10:FF:000001">
    <property type="entry name" value="Amino acid permease"/>
    <property type="match status" value="1"/>
</dbReference>
<comment type="subcellular location">
    <subcellularLocation>
        <location evidence="1">Cell membrane</location>
        <topology evidence="1">Multi-pass membrane protein</topology>
    </subcellularLocation>
</comment>
<keyword evidence="3" id="KW-1003">Cell membrane</keyword>
<dbReference type="EMBL" id="CABPSB010000012">
    <property type="protein sequence ID" value="VVE26338.1"/>
    <property type="molecule type" value="Genomic_DNA"/>
</dbReference>
<evidence type="ECO:0000259" key="9">
    <source>
        <dbReference type="Pfam" id="PF00324"/>
    </source>
</evidence>
<dbReference type="AlphaFoldDB" id="A0A5E4WNN5"/>
<feature type="transmembrane region" description="Helical" evidence="8">
    <location>
        <begin position="288"/>
        <end position="313"/>
    </location>
</feature>
<evidence type="ECO:0000256" key="8">
    <source>
        <dbReference type="SAM" id="Phobius"/>
    </source>
</evidence>
<feature type="transmembrane region" description="Helical" evidence="8">
    <location>
        <begin position="333"/>
        <end position="354"/>
    </location>
</feature>
<evidence type="ECO:0000256" key="4">
    <source>
        <dbReference type="ARBA" id="ARBA00022692"/>
    </source>
</evidence>
<dbReference type="OrthoDB" id="5442866at2"/>
<evidence type="ECO:0000256" key="5">
    <source>
        <dbReference type="ARBA" id="ARBA00022970"/>
    </source>
</evidence>
<gene>
    <name evidence="10" type="ORF">PAN31108_03397</name>
</gene>
<protein>
    <submittedName>
        <fullName evidence="10">Amino acid permease</fullName>
    </submittedName>
</protein>
<feature type="transmembrane region" description="Helical" evidence="8">
    <location>
        <begin position="200"/>
        <end position="221"/>
    </location>
</feature>
<feature type="transmembrane region" description="Helical" evidence="8">
    <location>
        <begin position="403"/>
        <end position="422"/>
    </location>
</feature>
<keyword evidence="6 8" id="KW-1133">Transmembrane helix</keyword>
<dbReference type="PANTHER" id="PTHR43495">
    <property type="entry name" value="GABA PERMEASE"/>
    <property type="match status" value="1"/>
</dbReference>
<keyword evidence="7 8" id="KW-0472">Membrane</keyword>
<name>A0A5E4WNN5_9BURK</name>
<dbReference type="PIRSF" id="PIRSF006060">
    <property type="entry name" value="AA_transporter"/>
    <property type="match status" value="1"/>
</dbReference>
<evidence type="ECO:0000256" key="3">
    <source>
        <dbReference type="ARBA" id="ARBA00022475"/>
    </source>
</evidence>